<sequence length="112" mass="12953">MNVSSSHRHPNVDLQILRVVIPANLALELDRTRSDVLHEDTQRRLAQEVQSLQAAEVAKQLEDFRQKRMMGMTPNEAELNDVESHYPTDRIPMEMKEKSVAENLLDRMSETQ</sequence>
<evidence type="ECO:0000259" key="2">
    <source>
        <dbReference type="Pfam" id="PF09128"/>
    </source>
</evidence>
<keyword evidence="4" id="KW-1185">Reference proteome</keyword>
<evidence type="ECO:0000313" key="4">
    <source>
        <dbReference type="Proteomes" id="UP000314294"/>
    </source>
</evidence>
<evidence type="ECO:0000256" key="1">
    <source>
        <dbReference type="SAM" id="MobiDB-lite"/>
    </source>
</evidence>
<feature type="region of interest" description="Disordered" evidence="1">
    <location>
        <begin position="71"/>
        <end position="95"/>
    </location>
</feature>
<dbReference type="Gene3D" id="1.10.167.10">
    <property type="entry name" value="Regulator of G-protein Signalling 4, domain 2"/>
    <property type="match status" value="1"/>
</dbReference>
<dbReference type="GO" id="GO:0007186">
    <property type="term" value="P:G protein-coupled receptor signaling pathway"/>
    <property type="evidence" value="ECO:0007669"/>
    <property type="project" value="TreeGrafter"/>
</dbReference>
<dbReference type="PANTHER" id="PTHR45872:SF4">
    <property type="entry name" value="RHO GUANINE NUCLEOTIDE EXCHANGE FACTOR 1"/>
    <property type="match status" value="1"/>
</dbReference>
<name>A0A4Z2JHV6_9TELE</name>
<gene>
    <name evidence="3" type="primary">Arhgef1</name>
    <name evidence="3" type="ORF">EYF80_000506</name>
</gene>
<dbReference type="OrthoDB" id="2272012at2759"/>
<proteinExistence type="predicted"/>
<feature type="compositionally biased region" description="Basic and acidic residues" evidence="1">
    <location>
        <begin position="82"/>
        <end position="95"/>
    </location>
</feature>
<comment type="caution">
    <text evidence="3">The sequence shown here is derived from an EMBL/GenBank/DDBJ whole genome shotgun (WGS) entry which is preliminary data.</text>
</comment>
<evidence type="ECO:0000313" key="3">
    <source>
        <dbReference type="EMBL" id="TNN89218.1"/>
    </source>
</evidence>
<dbReference type="Proteomes" id="UP000314294">
    <property type="component" value="Unassembled WGS sequence"/>
</dbReference>
<dbReference type="InterPro" id="IPR015212">
    <property type="entry name" value="RGS-like_dom"/>
</dbReference>
<dbReference type="GO" id="GO:0005737">
    <property type="term" value="C:cytoplasm"/>
    <property type="evidence" value="ECO:0007669"/>
    <property type="project" value="InterPro"/>
</dbReference>
<dbReference type="GO" id="GO:0001664">
    <property type="term" value="F:G protein-coupled receptor binding"/>
    <property type="evidence" value="ECO:0007669"/>
    <property type="project" value="TreeGrafter"/>
</dbReference>
<dbReference type="PANTHER" id="PTHR45872">
    <property type="entry name" value="RHO GUANINE NUCLEOTIDE EXCHANGE FACTOR 2, ISOFORM D"/>
    <property type="match status" value="1"/>
</dbReference>
<feature type="domain" description="Regulator of G protein signalling-like" evidence="2">
    <location>
        <begin position="17"/>
        <end position="112"/>
    </location>
</feature>
<dbReference type="SUPFAM" id="SSF48097">
    <property type="entry name" value="Regulator of G-protein signaling, RGS"/>
    <property type="match status" value="1"/>
</dbReference>
<dbReference type="Pfam" id="PF09128">
    <property type="entry name" value="RGS-like"/>
    <property type="match status" value="1"/>
</dbReference>
<dbReference type="InterPro" id="IPR044926">
    <property type="entry name" value="RGS_subdomain_2"/>
</dbReference>
<dbReference type="EMBL" id="SRLO01000002">
    <property type="protein sequence ID" value="TNN89218.1"/>
    <property type="molecule type" value="Genomic_DNA"/>
</dbReference>
<dbReference type="InterPro" id="IPR036305">
    <property type="entry name" value="RGS_sf"/>
</dbReference>
<dbReference type="GO" id="GO:0005085">
    <property type="term" value="F:guanyl-nucleotide exchange factor activity"/>
    <property type="evidence" value="ECO:0007669"/>
    <property type="project" value="InterPro"/>
</dbReference>
<dbReference type="AlphaFoldDB" id="A0A4Z2JHV6"/>
<accession>A0A4Z2JHV6</accession>
<protein>
    <submittedName>
        <fullName evidence="3">Rho guanine nucleotide exchange factor 1</fullName>
    </submittedName>
</protein>
<reference evidence="3 4" key="1">
    <citation type="submission" date="2019-03" db="EMBL/GenBank/DDBJ databases">
        <title>First draft genome of Liparis tanakae, snailfish: a comprehensive survey of snailfish specific genes.</title>
        <authorList>
            <person name="Kim W."/>
            <person name="Song I."/>
            <person name="Jeong J.-H."/>
            <person name="Kim D."/>
            <person name="Kim S."/>
            <person name="Ryu S."/>
            <person name="Song J.Y."/>
            <person name="Lee S.K."/>
        </authorList>
    </citation>
    <scope>NUCLEOTIDE SEQUENCE [LARGE SCALE GENOMIC DNA]</scope>
    <source>
        <tissue evidence="3">Muscle</tissue>
    </source>
</reference>
<organism evidence="3 4">
    <name type="scientific">Liparis tanakae</name>
    <name type="common">Tanaka's snailfish</name>
    <dbReference type="NCBI Taxonomy" id="230148"/>
    <lineage>
        <taxon>Eukaryota</taxon>
        <taxon>Metazoa</taxon>
        <taxon>Chordata</taxon>
        <taxon>Craniata</taxon>
        <taxon>Vertebrata</taxon>
        <taxon>Euteleostomi</taxon>
        <taxon>Actinopterygii</taxon>
        <taxon>Neopterygii</taxon>
        <taxon>Teleostei</taxon>
        <taxon>Neoteleostei</taxon>
        <taxon>Acanthomorphata</taxon>
        <taxon>Eupercaria</taxon>
        <taxon>Perciformes</taxon>
        <taxon>Cottioidei</taxon>
        <taxon>Cottales</taxon>
        <taxon>Liparidae</taxon>
        <taxon>Liparis</taxon>
    </lineage>
</organism>